<feature type="region of interest" description="Disordered" evidence="6">
    <location>
        <begin position="809"/>
        <end position="856"/>
    </location>
</feature>
<dbReference type="GO" id="GO:0000981">
    <property type="term" value="F:DNA-binding transcription factor activity, RNA polymerase II-specific"/>
    <property type="evidence" value="ECO:0007669"/>
    <property type="project" value="InterPro"/>
</dbReference>
<keyword evidence="5" id="KW-0539">Nucleus</keyword>
<keyword evidence="9" id="KW-1185">Reference proteome</keyword>
<gene>
    <name evidence="8" type="ORF">HK097_008159</name>
</gene>
<keyword evidence="2" id="KW-0479">Metal-binding</keyword>
<feature type="region of interest" description="Disordered" evidence="6">
    <location>
        <begin position="41"/>
        <end position="132"/>
    </location>
</feature>
<feature type="compositionally biased region" description="Acidic residues" evidence="6">
    <location>
        <begin position="119"/>
        <end position="132"/>
    </location>
</feature>
<proteinExistence type="predicted"/>
<dbReference type="PANTHER" id="PTHR47338">
    <property type="entry name" value="ZN(II)2CYS6 TRANSCRIPTION FACTOR (EUROFUNG)-RELATED"/>
    <property type="match status" value="1"/>
</dbReference>
<sequence>MIPTEPAGLKQPSTIPLHLLPDIPPPRYRSACDACRSKKVKCVPSSDSISSISSTSSPGSSSASPLTPATPSPLEPAKSNQFIPALHPPPCAPCLRNNRPCTFGTRTPRRPAARKNAEADSDPDEVDEDDETVIGSAKRFKFSANAAAKRMGPRAQITASLRAKIKETEEKIRKLRAVAGSTLVQSPTEAEDEHRLGGDETDGDGETDDLDDDSEATRPQPISNPQTPSARRTATIRPTPSATLSSLDIQKYLSSATPPYGYVLTEATDITCPNVSKAKRKATSAKDLFWPWDDDTKAFMSEELVESYVQNIQNAYSTNPSMIPILHLLSKSPSTVAAHPLMRNAAYGLGALHHQAACEDDSSRGSIPQMFLNRARKEIVKVLELSNVEGVLGLLCLGILAAELGKIKLAGRYSRMAIRMAVGLGLDLAVSRAGASTERSNHAGGLYGDDRFWQQIWAACAYAEMSVSAWGGSGGRVSKGDARSWIHHEAGPKSEVDAWGDEFSGSMDEVIQIYLESLAYGAKPTIGGADFGIAGIRADDVRLKAQHIMHGHPQHPALYDHGLGPPNSHTEISYEEFKNNAFTKLELLLKGVSGGHSRRGKNAILEFGVSEEGQHWRHLMLTLQCWCTMALVGSMRGHCPRIGEACTHVAEVLSAMLDRDHLLRNVPWSTVHLLFMTSMVCGRCLVDAGGDTTGTVRRVVRRILKCLEVLGRRWVVAKVSAIRIRATIRVEDEPAGMKESETGGARFGVGCQQRNDQDGVLKSTNIRTPDLAAAAEAVATVNAAARVDNVLGTVPSTVTAMPGQSNWTIPNGEPSFTINQNSSHGALPSGPNLVPSTLPGPIPPYQLNDPQLRPSPPLPISYIPPAYIAPHFHPGYYPQSQPSHPYQQPYRPTIPPPPPLPYPPFPQPSQSILANQPNAGFGPPPPQGFRYPIPSEFAPPVFAPSMQSHYPLPIPPHPIHPQAMNRTPSFTMAGSMSTNSASAPSAGPQAREILSAGGPWMPPETFAGLDAGIVGPRDLSTPYPFGPI</sequence>
<dbReference type="GO" id="GO:0005634">
    <property type="term" value="C:nucleus"/>
    <property type="evidence" value="ECO:0007669"/>
    <property type="project" value="UniProtKB-SubCell"/>
</dbReference>
<evidence type="ECO:0000256" key="2">
    <source>
        <dbReference type="ARBA" id="ARBA00022723"/>
    </source>
</evidence>
<comment type="caution">
    <text evidence="8">The sequence shown here is derived from an EMBL/GenBank/DDBJ whole genome shotgun (WGS) entry which is preliminary data.</text>
</comment>
<organism evidence="8 9">
    <name type="scientific">Rhizophlyctis rosea</name>
    <dbReference type="NCBI Taxonomy" id="64517"/>
    <lineage>
        <taxon>Eukaryota</taxon>
        <taxon>Fungi</taxon>
        <taxon>Fungi incertae sedis</taxon>
        <taxon>Chytridiomycota</taxon>
        <taxon>Chytridiomycota incertae sedis</taxon>
        <taxon>Chytridiomycetes</taxon>
        <taxon>Rhizophlyctidales</taxon>
        <taxon>Rhizophlyctidaceae</taxon>
        <taxon>Rhizophlyctis</taxon>
    </lineage>
</organism>
<dbReference type="CDD" id="cd12148">
    <property type="entry name" value="fungal_TF_MHR"/>
    <property type="match status" value="1"/>
</dbReference>
<evidence type="ECO:0000313" key="9">
    <source>
        <dbReference type="Proteomes" id="UP001212841"/>
    </source>
</evidence>
<dbReference type="InterPro" id="IPR050815">
    <property type="entry name" value="TF_fung"/>
</dbReference>
<dbReference type="SMART" id="SM00066">
    <property type="entry name" value="GAL4"/>
    <property type="match status" value="1"/>
</dbReference>
<feature type="compositionally biased region" description="Acidic residues" evidence="6">
    <location>
        <begin position="199"/>
        <end position="214"/>
    </location>
</feature>
<dbReference type="Proteomes" id="UP001212841">
    <property type="component" value="Unassembled WGS sequence"/>
</dbReference>
<evidence type="ECO:0000256" key="5">
    <source>
        <dbReference type="ARBA" id="ARBA00023242"/>
    </source>
</evidence>
<evidence type="ECO:0000313" key="8">
    <source>
        <dbReference type="EMBL" id="KAJ3050858.1"/>
    </source>
</evidence>
<dbReference type="EMBL" id="JADGJD010000463">
    <property type="protein sequence ID" value="KAJ3050858.1"/>
    <property type="molecule type" value="Genomic_DNA"/>
</dbReference>
<comment type="subcellular location">
    <subcellularLocation>
        <location evidence="1">Nucleus</location>
    </subcellularLocation>
</comment>
<dbReference type="PANTHER" id="PTHR47338:SF5">
    <property type="entry name" value="ZN(II)2CYS6 TRANSCRIPTION FACTOR (EUROFUNG)"/>
    <property type="match status" value="1"/>
</dbReference>
<feature type="domain" description="Zn(2)-C6 fungal-type" evidence="7">
    <location>
        <begin position="26"/>
        <end position="112"/>
    </location>
</feature>
<accession>A0AAD5SC75</accession>
<keyword evidence="4" id="KW-0804">Transcription</keyword>
<dbReference type="Gene3D" id="4.10.240.10">
    <property type="entry name" value="Zn(2)-C6 fungal-type DNA-binding domain"/>
    <property type="match status" value="1"/>
</dbReference>
<dbReference type="GO" id="GO:0008270">
    <property type="term" value="F:zinc ion binding"/>
    <property type="evidence" value="ECO:0007669"/>
    <property type="project" value="InterPro"/>
</dbReference>
<feature type="region of interest" description="Disordered" evidence="6">
    <location>
        <begin position="1"/>
        <end position="22"/>
    </location>
</feature>
<keyword evidence="3" id="KW-0805">Transcription regulation</keyword>
<feature type="compositionally biased region" description="Polar residues" evidence="6">
    <location>
        <begin position="809"/>
        <end position="824"/>
    </location>
</feature>
<feature type="compositionally biased region" description="Low complexity" evidence="6">
    <location>
        <begin position="44"/>
        <end position="67"/>
    </location>
</feature>
<evidence type="ECO:0000256" key="3">
    <source>
        <dbReference type="ARBA" id="ARBA00023015"/>
    </source>
</evidence>
<dbReference type="AlphaFoldDB" id="A0AAD5SC75"/>
<reference evidence="8" key="1">
    <citation type="submission" date="2020-05" db="EMBL/GenBank/DDBJ databases">
        <title>Phylogenomic resolution of chytrid fungi.</title>
        <authorList>
            <person name="Stajich J.E."/>
            <person name="Amses K."/>
            <person name="Simmons R."/>
            <person name="Seto K."/>
            <person name="Myers J."/>
            <person name="Bonds A."/>
            <person name="Quandt C.A."/>
            <person name="Barry K."/>
            <person name="Liu P."/>
            <person name="Grigoriev I."/>
            <person name="Longcore J.E."/>
            <person name="James T.Y."/>
        </authorList>
    </citation>
    <scope>NUCLEOTIDE SEQUENCE</scope>
    <source>
        <strain evidence="8">JEL0318</strain>
    </source>
</reference>
<protein>
    <recommendedName>
        <fullName evidence="7">Zn(2)-C6 fungal-type domain-containing protein</fullName>
    </recommendedName>
</protein>
<evidence type="ECO:0000256" key="1">
    <source>
        <dbReference type="ARBA" id="ARBA00004123"/>
    </source>
</evidence>
<evidence type="ECO:0000259" key="7">
    <source>
        <dbReference type="SMART" id="SM00066"/>
    </source>
</evidence>
<feature type="compositionally biased region" description="Polar residues" evidence="6">
    <location>
        <begin position="220"/>
        <end position="241"/>
    </location>
</feature>
<dbReference type="InterPro" id="IPR001138">
    <property type="entry name" value="Zn2Cys6_DnaBD"/>
</dbReference>
<dbReference type="CDD" id="cd00067">
    <property type="entry name" value="GAL4"/>
    <property type="match status" value="1"/>
</dbReference>
<evidence type="ECO:0000256" key="6">
    <source>
        <dbReference type="SAM" id="MobiDB-lite"/>
    </source>
</evidence>
<evidence type="ECO:0000256" key="4">
    <source>
        <dbReference type="ARBA" id="ARBA00023163"/>
    </source>
</evidence>
<name>A0AAD5SC75_9FUNG</name>
<dbReference type="InterPro" id="IPR036864">
    <property type="entry name" value="Zn2-C6_fun-type_DNA-bd_sf"/>
</dbReference>
<feature type="region of interest" description="Disordered" evidence="6">
    <location>
        <begin position="178"/>
        <end position="241"/>
    </location>
</feature>